<name>A0ABW6W9G5_9ACTN</name>
<dbReference type="InterPro" id="IPR029442">
    <property type="entry name" value="GyrI-like"/>
</dbReference>
<evidence type="ECO:0000259" key="1">
    <source>
        <dbReference type="SMART" id="SM00871"/>
    </source>
</evidence>
<feature type="domain" description="AraC effector-binding" evidence="1">
    <location>
        <begin position="5"/>
        <end position="162"/>
    </location>
</feature>
<dbReference type="RefSeq" id="WP_020509495.1">
    <property type="nucleotide sequence ID" value="NZ_JBIAZU010000001.1"/>
</dbReference>
<accession>A0ABW6W9G5</accession>
<dbReference type="SMART" id="SM00871">
    <property type="entry name" value="AraC_E_bind"/>
    <property type="match status" value="1"/>
</dbReference>
<dbReference type="Proteomes" id="UP001602245">
    <property type="component" value="Unassembled WGS sequence"/>
</dbReference>
<evidence type="ECO:0000313" key="2">
    <source>
        <dbReference type="EMBL" id="MFF5289150.1"/>
    </source>
</evidence>
<dbReference type="SUPFAM" id="SSF55136">
    <property type="entry name" value="Probable bacterial effector-binding domain"/>
    <property type="match status" value="1"/>
</dbReference>
<proteinExistence type="predicted"/>
<keyword evidence="3" id="KW-1185">Reference proteome</keyword>
<reference evidence="2 3" key="1">
    <citation type="submission" date="2024-10" db="EMBL/GenBank/DDBJ databases">
        <title>The Natural Products Discovery Center: Release of the First 8490 Sequenced Strains for Exploring Actinobacteria Biosynthetic Diversity.</title>
        <authorList>
            <person name="Kalkreuter E."/>
            <person name="Kautsar S.A."/>
            <person name="Yang D."/>
            <person name="Bader C.D."/>
            <person name="Teijaro C.N."/>
            <person name="Fluegel L."/>
            <person name="Davis C.M."/>
            <person name="Simpson J.R."/>
            <person name="Lauterbach L."/>
            <person name="Steele A.D."/>
            <person name="Gui C."/>
            <person name="Meng S."/>
            <person name="Li G."/>
            <person name="Viehrig K."/>
            <person name="Ye F."/>
            <person name="Su P."/>
            <person name="Kiefer A.F."/>
            <person name="Nichols A."/>
            <person name="Cepeda A.J."/>
            <person name="Yan W."/>
            <person name="Fan B."/>
            <person name="Jiang Y."/>
            <person name="Adhikari A."/>
            <person name="Zheng C.-J."/>
            <person name="Schuster L."/>
            <person name="Cowan T.M."/>
            <person name="Smanski M.J."/>
            <person name="Chevrette M.G."/>
            <person name="De Carvalho L.P.S."/>
            <person name="Shen B."/>
        </authorList>
    </citation>
    <scope>NUCLEOTIDE SEQUENCE [LARGE SCALE GENOMIC DNA]</scope>
    <source>
        <strain evidence="2 3">NPDC000087</strain>
    </source>
</reference>
<gene>
    <name evidence="2" type="ORF">ACFY35_06920</name>
</gene>
<evidence type="ECO:0000313" key="3">
    <source>
        <dbReference type="Proteomes" id="UP001602245"/>
    </source>
</evidence>
<organism evidence="2 3">
    <name type="scientific">Paractinoplanes globisporus</name>
    <dbReference type="NCBI Taxonomy" id="113565"/>
    <lineage>
        <taxon>Bacteria</taxon>
        <taxon>Bacillati</taxon>
        <taxon>Actinomycetota</taxon>
        <taxon>Actinomycetes</taxon>
        <taxon>Micromonosporales</taxon>
        <taxon>Micromonosporaceae</taxon>
        <taxon>Paractinoplanes</taxon>
    </lineage>
</organism>
<dbReference type="InterPro" id="IPR010499">
    <property type="entry name" value="AraC_E-bd"/>
</dbReference>
<sequence length="164" mass="18242">MEIIEGPSVVTKPERPTAGIRTVTPFRGMFAVRDKLMANLFERLDAAGVGYGPVFFRLHVVDMDGDMDIEVGAVTETPVAGDERVRPGVLPAGRYAALTYVNHGRRANGTLIDWANAEGLTFDRVTGPRGDEFGCRYEAYLTDPRTERMKTRWQIELAIRLLAQ</sequence>
<dbReference type="Pfam" id="PF06445">
    <property type="entry name" value="GyrI-like"/>
    <property type="match status" value="1"/>
</dbReference>
<protein>
    <submittedName>
        <fullName evidence="2">GyrI-like domain-containing protein</fullName>
    </submittedName>
</protein>
<dbReference type="EMBL" id="JBIAZU010000001">
    <property type="protein sequence ID" value="MFF5289150.1"/>
    <property type="molecule type" value="Genomic_DNA"/>
</dbReference>
<dbReference type="Gene3D" id="3.20.80.10">
    <property type="entry name" value="Regulatory factor, effector binding domain"/>
    <property type="match status" value="1"/>
</dbReference>
<comment type="caution">
    <text evidence="2">The sequence shown here is derived from an EMBL/GenBank/DDBJ whole genome shotgun (WGS) entry which is preliminary data.</text>
</comment>
<dbReference type="InterPro" id="IPR011256">
    <property type="entry name" value="Reg_factor_effector_dom_sf"/>
</dbReference>